<dbReference type="InterPro" id="IPR042756">
    <property type="entry name" value="Sel-1L3"/>
</dbReference>
<dbReference type="Gene3D" id="1.25.40.10">
    <property type="entry name" value="Tetratricopeptide repeat domain"/>
    <property type="match status" value="1"/>
</dbReference>
<keyword evidence="2" id="KW-1185">Reference proteome</keyword>
<protein>
    <submittedName>
        <fullName evidence="1">Uncharacterized protein</fullName>
    </submittedName>
</protein>
<dbReference type="Proteomes" id="UP000023152">
    <property type="component" value="Unassembled WGS sequence"/>
</dbReference>
<evidence type="ECO:0000313" key="2">
    <source>
        <dbReference type="Proteomes" id="UP000023152"/>
    </source>
</evidence>
<proteinExistence type="predicted"/>
<dbReference type="Pfam" id="PF08238">
    <property type="entry name" value="Sel1"/>
    <property type="match status" value="4"/>
</dbReference>
<reference evidence="1 2" key="1">
    <citation type="journal article" date="2013" name="Curr. Biol.">
        <title>The Genome of the Foraminiferan Reticulomyxa filosa.</title>
        <authorList>
            <person name="Glockner G."/>
            <person name="Hulsmann N."/>
            <person name="Schleicher M."/>
            <person name="Noegel A.A."/>
            <person name="Eichinger L."/>
            <person name="Gallinger C."/>
            <person name="Pawlowski J."/>
            <person name="Sierra R."/>
            <person name="Euteneuer U."/>
            <person name="Pillet L."/>
            <person name="Moustafa A."/>
            <person name="Platzer M."/>
            <person name="Groth M."/>
            <person name="Szafranski K."/>
            <person name="Schliwa M."/>
        </authorList>
    </citation>
    <scope>NUCLEOTIDE SEQUENCE [LARGE SCALE GENOMIC DNA]</scope>
</reference>
<dbReference type="SMART" id="SM00671">
    <property type="entry name" value="SEL1"/>
    <property type="match status" value="3"/>
</dbReference>
<sequence>MSEVVRLFEFAAKQNSPFAQASLGFLYWNGVPPNIPANITKAIDYFTEAASQNSSDAYWNLGLIYYEGVDSTSVVQDVHDDSSSSSVAVSIAANLTKAFAYFYNASMLGHWRAMYQLAHMLWKGEGINAPNCQKAIPYLKFVAEYHSVKFHLENARNAFEIEKFNQAFIVYAKMAEQGYLNGQINAAWLSWHGHGSFYYIRHPLFAQQSRKTIAYRYYHFAAIQHERRSLRIIGDYYWYGWPPVLAQNQSFSCLLYETAVNDDNFEKIYSHYLFCGRVMMGKLCLMLAFQFRNLTKARNIYWKALRTSEETLLPIGMALFYLELKHIWDALFLFYHIYAPSFLQICSFENLVVASCGLVVAIYCLRRLL</sequence>
<name>X6NEP6_RETFI</name>
<evidence type="ECO:0000313" key="1">
    <source>
        <dbReference type="EMBL" id="ETO23812.1"/>
    </source>
</evidence>
<gene>
    <name evidence="1" type="ORF">RFI_13364</name>
</gene>
<dbReference type="PANTHER" id="PTHR44444:SF6">
    <property type="entry name" value="LAMININ G DOMAIN-CONTAINING PROTEIN"/>
    <property type="match status" value="1"/>
</dbReference>
<comment type="caution">
    <text evidence="1">The sequence shown here is derived from an EMBL/GenBank/DDBJ whole genome shotgun (WGS) entry which is preliminary data.</text>
</comment>
<dbReference type="InterPro" id="IPR006597">
    <property type="entry name" value="Sel1-like"/>
</dbReference>
<accession>X6NEP6</accession>
<dbReference type="AlphaFoldDB" id="X6NEP6"/>
<dbReference type="SUPFAM" id="SSF81901">
    <property type="entry name" value="HCP-like"/>
    <property type="match status" value="1"/>
</dbReference>
<dbReference type="PANTHER" id="PTHR44444">
    <property type="entry name" value="PROTEIN SEL-1 HOMOLOG 3"/>
    <property type="match status" value="1"/>
</dbReference>
<dbReference type="OrthoDB" id="272077at2759"/>
<dbReference type="EMBL" id="ASPP01009687">
    <property type="protein sequence ID" value="ETO23812.1"/>
    <property type="molecule type" value="Genomic_DNA"/>
</dbReference>
<organism evidence="1 2">
    <name type="scientific">Reticulomyxa filosa</name>
    <dbReference type="NCBI Taxonomy" id="46433"/>
    <lineage>
        <taxon>Eukaryota</taxon>
        <taxon>Sar</taxon>
        <taxon>Rhizaria</taxon>
        <taxon>Retaria</taxon>
        <taxon>Foraminifera</taxon>
        <taxon>Monothalamids</taxon>
        <taxon>Reticulomyxidae</taxon>
        <taxon>Reticulomyxa</taxon>
    </lineage>
</organism>
<dbReference type="InterPro" id="IPR011990">
    <property type="entry name" value="TPR-like_helical_dom_sf"/>
</dbReference>